<evidence type="ECO:0000256" key="2">
    <source>
        <dbReference type="SAM" id="Phobius"/>
    </source>
</evidence>
<keyword evidence="2" id="KW-1133">Transmembrane helix</keyword>
<feature type="region of interest" description="Disordered" evidence="1">
    <location>
        <begin position="49"/>
        <end position="88"/>
    </location>
</feature>
<accession>A0ABD3QLG6</accession>
<name>A0ABD3QLG6_9STRA</name>
<gene>
    <name evidence="3" type="ORF">HJC23_012649</name>
</gene>
<organism evidence="3 4">
    <name type="scientific">Cyclotella cryptica</name>
    <dbReference type="NCBI Taxonomy" id="29204"/>
    <lineage>
        <taxon>Eukaryota</taxon>
        <taxon>Sar</taxon>
        <taxon>Stramenopiles</taxon>
        <taxon>Ochrophyta</taxon>
        <taxon>Bacillariophyta</taxon>
        <taxon>Coscinodiscophyceae</taxon>
        <taxon>Thalassiosirophycidae</taxon>
        <taxon>Stephanodiscales</taxon>
        <taxon>Stephanodiscaceae</taxon>
        <taxon>Cyclotella</taxon>
    </lineage>
</organism>
<dbReference type="AlphaFoldDB" id="A0ABD3QLG6"/>
<keyword evidence="4" id="KW-1185">Reference proteome</keyword>
<feature type="region of interest" description="Disordered" evidence="1">
    <location>
        <begin position="614"/>
        <end position="640"/>
    </location>
</feature>
<dbReference type="PANTHER" id="PTHR33683">
    <property type="entry name" value="1, PUTATIVE-RELATED"/>
    <property type="match status" value="1"/>
</dbReference>
<protein>
    <recommendedName>
        <fullName evidence="5">Peptidase A1 domain-containing protein</fullName>
    </recommendedName>
</protein>
<dbReference type="PANTHER" id="PTHR33683:SF46">
    <property type="entry name" value="SUSHI DOMAIN-CONTAINING PROTEIN"/>
    <property type="match status" value="1"/>
</dbReference>
<feature type="compositionally biased region" description="Basic and acidic residues" evidence="1">
    <location>
        <begin position="625"/>
        <end position="639"/>
    </location>
</feature>
<evidence type="ECO:0000313" key="4">
    <source>
        <dbReference type="Proteomes" id="UP001516023"/>
    </source>
</evidence>
<evidence type="ECO:0008006" key="5">
    <source>
        <dbReference type="Google" id="ProtNLM"/>
    </source>
</evidence>
<comment type="caution">
    <text evidence="3">The sequence shown here is derived from an EMBL/GenBank/DDBJ whole genome shotgun (WGS) entry which is preliminary data.</text>
</comment>
<evidence type="ECO:0000313" key="3">
    <source>
        <dbReference type="EMBL" id="KAL3801249.1"/>
    </source>
</evidence>
<feature type="transmembrane region" description="Helical" evidence="2">
    <location>
        <begin position="577"/>
        <end position="598"/>
    </location>
</feature>
<feature type="compositionally biased region" description="Basic residues" evidence="1">
    <location>
        <begin position="52"/>
        <end position="79"/>
    </location>
</feature>
<dbReference type="Proteomes" id="UP001516023">
    <property type="component" value="Unassembled WGS sequence"/>
</dbReference>
<evidence type="ECO:0000256" key="1">
    <source>
        <dbReference type="SAM" id="MobiDB-lite"/>
    </source>
</evidence>
<keyword evidence="2" id="KW-0472">Membrane</keyword>
<keyword evidence="2" id="KW-0812">Transmembrane</keyword>
<proteinExistence type="predicted"/>
<sequence>MLFLALLHTFPRTTLTHQRALTEERERSGKVTKACHRHGDFIDVKMAMASPPRRRKHGPTKSRHTKNPTSFRRHNHLRHPLSTNPTGQTSSSYGIVFAVQSAESDTVGQSVTSIGFTVDPTLMQSTSFQYEVYALNNEGFYADPDRGESVLSPLTFDYRGQLDQWSQVASGEISRDDLLAPVSTPKKDDVLYFVDLTHYLRRQHLLFSLLHSLRYSQLSTLQDYYKIPTESFAPTLVPPNAGQRSFYVTLTSAGFISADPGDQTVNEVTALLSGEEDVNTPNILIGESVINYPFDASPYMYLPKAFVGTVYFEKRCTQSPSISIAPSNSPSVLASYSPSGAPSIFPSALPSPAPSFHPSNMPTITSSNIPSTSPTIKAEEVRTGLLLSLELPECAYDANGNPVEMTPEEQDAVVETVKGNVAGNAQANDVDLANVEVIGLNTNCGRRLSGRDGQASLFHRQLPSGSTAVEFSMLITGAYRPPTNPGEAPQPKPRNLDLGTIAEDSINRDSDKFIRDLKERAPASSSLNDVQSLEVEAMEAPPEGAEVVFTRKPTQQPTNPPVSSVIREDGSNSEKSLLLSFIIATTGIILILGSFLIFRYAGRQATKRHEIEIERRKRKKTRARTQGEAHVEWVGDKNRSSSVDLQESNLEWEENGNRANSARVQRGRIY</sequence>
<reference evidence="3 4" key="1">
    <citation type="journal article" date="2020" name="G3 (Bethesda)">
        <title>Improved Reference Genome for Cyclotella cryptica CCMP332, a Model for Cell Wall Morphogenesis, Salinity Adaptation, and Lipid Production in Diatoms (Bacillariophyta).</title>
        <authorList>
            <person name="Roberts W.R."/>
            <person name="Downey K.M."/>
            <person name="Ruck E.C."/>
            <person name="Traller J.C."/>
            <person name="Alverson A.J."/>
        </authorList>
    </citation>
    <scope>NUCLEOTIDE SEQUENCE [LARGE SCALE GENOMIC DNA]</scope>
    <source>
        <strain evidence="3 4">CCMP332</strain>
    </source>
</reference>
<dbReference type="EMBL" id="JABMIG020000028">
    <property type="protein sequence ID" value="KAL3801249.1"/>
    <property type="molecule type" value="Genomic_DNA"/>
</dbReference>
<feature type="region of interest" description="Disordered" evidence="1">
    <location>
        <begin position="356"/>
        <end position="375"/>
    </location>
</feature>